<dbReference type="Pfam" id="PF07969">
    <property type="entry name" value="Amidohydro_3"/>
    <property type="match status" value="1"/>
</dbReference>
<dbReference type="PANTHER" id="PTHR22642">
    <property type="entry name" value="IMIDAZOLONEPROPIONASE"/>
    <property type="match status" value="1"/>
</dbReference>
<organism evidence="2 3">
    <name type="scientific">Harryflintia acetispora</name>
    <dbReference type="NCBI Taxonomy" id="1849041"/>
    <lineage>
        <taxon>Bacteria</taxon>
        <taxon>Bacillati</taxon>
        <taxon>Bacillota</taxon>
        <taxon>Clostridia</taxon>
        <taxon>Eubacteriales</taxon>
        <taxon>Oscillospiraceae</taxon>
        <taxon>Harryflintia</taxon>
    </lineage>
</organism>
<dbReference type="SUPFAM" id="SSF51556">
    <property type="entry name" value="Metallo-dependent hydrolases"/>
    <property type="match status" value="1"/>
</dbReference>
<keyword evidence="3" id="KW-1185">Reference proteome</keyword>
<evidence type="ECO:0000313" key="2">
    <source>
        <dbReference type="EMBL" id="TCL43531.1"/>
    </source>
</evidence>
<dbReference type="SUPFAM" id="SSF51338">
    <property type="entry name" value="Composite domain of metallo-dependent hydrolases"/>
    <property type="match status" value="1"/>
</dbReference>
<protein>
    <recommendedName>
        <fullName evidence="1">Amidohydrolase 3 domain-containing protein</fullName>
    </recommendedName>
</protein>
<dbReference type="RefSeq" id="WP_132084507.1">
    <property type="nucleotide sequence ID" value="NZ_SLUK01000005.1"/>
</dbReference>
<name>A0A9X8Y8D8_9FIRM</name>
<dbReference type="GO" id="GO:0016810">
    <property type="term" value="F:hydrolase activity, acting on carbon-nitrogen (but not peptide) bonds"/>
    <property type="evidence" value="ECO:0007669"/>
    <property type="project" value="InterPro"/>
</dbReference>
<dbReference type="Gene3D" id="3.10.310.70">
    <property type="match status" value="1"/>
</dbReference>
<dbReference type="Proteomes" id="UP000294682">
    <property type="component" value="Unassembled WGS sequence"/>
</dbReference>
<comment type="caution">
    <text evidence="2">The sequence shown here is derived from an EMBL/GenBank/DDBJ whole genome shotgun (WGS) entry which is preliminary data.</text>
</comment>
<dbReference type="InterPro" id="IPR032466">
    <property type="entry name" value="Metal_Hydrolase"/>
</dbReference>
<dbReference type="PANTHER" id="PTHR22642:SF2">
    <property type="entry name" value="PROTEIN LONG AFTER FAR-RED 3"/>
    <property type="match status" value="1"/>
</dbReference>
<dbReference type="InterPro" id="IPR011059">
    <property type="entry name" value="Metal-dep_hydrolase_composite"/>
</dbReference>
<dbReference type="Gene3D" id="3.20.20.140">
    <property type="entry name" value="Metal-dependent hydrolases"/>
    <property type="match status" value="1"/>
</dbReference>
<dbReference type="EMBL" id="SLUK01000005">
    <property type="protein sequence ID" value="TCL43531.1"/>
    <property type="molecule type" value="Genomic_DNA"/>
</dbReference>
<sequence>MSDRQIYYNGNILTLEKGAPAEALLVEGGAVKALGSYDELRLAAGDGARRVDLLGRTLLPAFIDAHSHITSLASTLASVPLEGAKSQEEIAKRIRDYVAAHGVPAGKWVTGFGYDNNLLPGREHPDRRLLDAAAPQNPVVISHASGHMGVMNTQGLRQMGIAASTPDPAGGKIGRELDGEPSGYLEEAAFTATAARMPEPSPEESLRLLEEAQKVYLRHGITTVQDGFTAPAQWELLRQAAEEGRLMVDTVAYADLCGSPGMLHENRDWREYQNHLKLGGYKIFLDGSPQGRTAWMSEPYLGGEPGYRGYPAHENQQVRAYLDTALREGAQLLAHCNGDAAAQQFLDAYAAAREQNPGAPDIRPVMIHAQLLRRDQLPRLRALSMIASFFVAHVWHWGDVHLHNFGPARANLISPAASALREGVTFTFHQDTPVLPPDMLETLWCAVCRRTKDGVLLGESERITPAAALAAVTKNAAYQYFEEGRKGTLRPGKLADMVILDRDPLRVSPEEIRNIRVLETIKEGKTLYRCEE</sequence>
<reference evidence="2 3" key="1">
    <citation type="submission" date="2019-03" db="EMBL/GenBank/DDBJ databases">
        <title>Genomic Encyclopedia of Type Strains, Phase IV (KMG-IV): sequencing the most valuable type-strain genomes for metagenomic binning, comparative biology and taxonomic classification.</title>
        <authorList>
            <person name="Goeker M."/>
        </authorList>
    </citation>
    <scope>NUCLEOTIDE SEQUENCE [LARGE SCALE GENOMIC DNA]</scope>
    <source>
        <strain evidence="2 3">DSM 100433</strain>
    </source>
</reference>
<dbReference type="InterPro" id="IPR033932">
    <property type="entry name" value="YtcJ-like"/>
</dbReference>
<evidence type="ECO:0000313" key="3">
    <source>
        <dbReference type="Proteomes" id="UP000294682"/>
    </source>
</evidence>
<feature type="domain" description="Amidohydrolase 3" evidence="1">
    <location>
        <begin position="51"/>
        <end position="528"/>
    </location>
</feature>
<gene>
    <name evidence="2" type="ORF">EDD78_105164</name>
</gene>
<dbReference type="AlphaFoldDB" id="A0A9X8Y8D8"/>
<evidence type="ECO:0000259" key="1">
    <source>
        <dbReference type="Pfam" id="PF07969"/>
    </source>
</evidence>
<dbReference type="Gene3D" id="2.30.40.10">
    <property type="entry name" value="Urease, subunit C, domain 1"/>
    <property type="match status" value="1"/>
</dbReference>
<proteinExistence type="predicted"/>
<accession>A0A9X8Y8D8</accession>
<dbReference type="InterPro" id="IPR013108">
    <property type="entry name" value="Amidohydro_3"/>
</dbReference>
<dbReference type="CDD" id="cd01300">
    <property type="entry name" value="YtcJ_like"/>
    <property type="match status" value="1"/>
</dbReference>